<proteinExistence type="predicted"/>
<dbReference type="CDD" id="cd00190">
    <property type="entry name" value="Tryp_SPc"/>
    <property type="match status" value="1"/>
</dbReference>
<feature type="signal peptide" evidence="2">
    <location>
        <begin position="1"/>
        <end position="18"/>
    </location>
</feature>
<dbReference type="InterPro" id="IPR001254">
    <property type="entry name" value="Trypsin_dom"/>
</dbReference>
<dbReference type="PRINTS" id="PR00722">
    <property type="entry name" value="CHYMOTRYPSIN"/>
</dbReference>
<dbReference type="Proteomes" id="UP000030151">
    <property type="component" value="Unassembled WGS sequence"/>
</dbReference>
<evidence type="ECO:0000256" key="2">
    <source>
        <dbReference type="SAM" id="SignalP"/>
    </source>
</evidence>
<dbReference type="Gene3D" id="2.40.10.10">
    <property type="entry name" value="Trypsin-like serine proteases"/>
    <property type="match status" value="1"/>
</dbReference>
<feature type="domain" description="Peptidase S1" evidence="3">
    <location>
        <begin position="27"/>
        <end position="267"/>
    </location>
</feature>
<evidence type="ECO:0000313" key="4">
    <source>
        <dbReference type="EMBL" id="EXU96432.1"/>
    </source>
</evidence>
<sequence length="344" mass="37204">MIRKALITLAVTLTAVSAAAVAIDKRIIGGEEAKGGDFPFIVSIGSSAEGLSSHICGGALLDNTTVLTAARCLRDAYYVRAGTKLTEHEQDMSKSAVVGKLDFVVAHPDYKRGPPRRGHFPSAVNDIAILKLSTPIQQSESNKIQYATLPEDDSDPLVNSIAVTAGWGEQVSLERGVYQDDKLQKIEIPVRPLEDCSDVTPDAANRDTKICAGGDGKNVFRFDSGGPLIDQDGRLIGVALAGSFDMQNPSIYTKVGSYMPFIKQYLGPVSNPDPTARPITEAREEELRPGISLREEIQKHCEKFPENILDCISAAGDCKGLRKPDGDMVEVFQCIDKKLDDTLQ</sequence>
<dbReference type="GO" id="GO:0006508">
    <property type="term" value="P:proteolysis"/>
    <property type="evidence" value="ECO:0007669"/>
    <property type="project" value="InterPro"/>
</dbReference>
<dbReference type="Pfam" id="PF00089">
    <property type="entry name" value="Trypsin"/>
    <property type="match status" value="1"/>
</dbReference>
<dbReference type="OrthoDB" id="4915747at2759"/>
<evidence type="ECO:0000259" key="3">
    <source>
        <dbReference type="PROSITE" id="PS50240"/>
    </source>
</evidence>
<comment type="caution">
    <text evidence="4">The sequence shown here is derived from an EMBL/GenBank/DDBJ whole genome shotgun (WGS) entry which is preliminary data.</text>
</comment>
<dbReference type="eggNOG" id="KOG3627">
    <property type="taxonomic scope" value="Eukaryota"/>
</dbReference>
<dbReference type="EMBL" id="JELW01000050">
    <property type="protein sequence ID" value="EXU96432.1"/>
    <property type="molecule type" value="Genomic_DNA"/>
</dbReference>
<dbReference type="GO" id="GO:0004252">
    <property type="term" value="F:serine-type endopeptidase activity"/>
    <property type="evidence" value="ECO:0007669"/>
    <property type="project" value="InterPro"/>
</dbReference>
<feature type="chain" id="PRO_5001472712" evidence="2">
    <location>
        <begin position="19"/>
        <end position="344"/>
    </location>
</feature>
<dbReference type="InterPro" id="IPR051487">
    <property type="entry name" value="Ser/Thr_Proteases_Immune/Dev"/>
</dbReference>
<dbReference type="PANTHER" id="PTHR24256">
    <property type="entry name" value="TRYPTASE-RELATED"/>
    <property type="match status" value="1"/>
</dbReference>
<dbReference type="HOGENOM" id="CLU_006842_7_5_1"/>
<accession>A0A014N8V4</accession>
<gene>
    <name evidence="4" type="ORF">X797_010550</name>
</gene>
<dbReference type="PROSITE" id="PS50240">
    <property type="entry name" value="TRYPSIN_DOM"/>
    <property type="match status" value="1"/>
</dbReference>
<dbReference type="SMART" id="SM00020">
    <property type="entry name" value="Tryp_SPc"/>
    <property type="match status" value="1"/>
</dbReference>
<reference evidence="4 5" key="1">
    <citation type="submission" date="2014-02" db="EMBL/GenBank/DDBJ databases">
        <title>The genome sequence of the entomopathogenic fungus Metarhizium robertsii ARSEF 2575.</title>
        <authorList>
            <person name="Giuliano Garisto Donzelli B."/>
            <person name="Roe B.A."/>
            <person name="Macmil S.L."/>
            <person name="Krasnoff S.B."/>
            <person name="Gibson D.M."/>
        </authorList>
    </citation>
    <scope>NUCLEOTIDE SEQUENCE [LARGE SCALE GENOMIC DNA]</scope>
    <source>
        <strain evidence="4 5">ARSEF 2575</strain>
    </source>
</reference>
<keyword evidence="1" id="KW-1015">Disulfide bond</keyword>
<dbReference type="InterPro" id="IPR001314">
    <property type="entry name" value="Peptidase_S1A"/>
</dbReference>
<dbReference type="InterPro" id="IPR043504">
    <property type="entry name" value="Peptidase_S1_PA_chymotrypsin"/>
</dbReference>
<name>A0A014N8V4_9HYPO</name>
<evidence type="ECO:0000256" key="1">
    <source>
        <dbReference type="ARBA" id="ARBA00023157"/>
    </source>
</evidence>
<dbReference type="SUPFAM" id="SSF50494">
    <property type="entry name" value="Trypsin-like serine proteases"/>
    <property type="match status" value="1"/>
</dbReference>
<protein>
    <submittedName>
        <fullName evidence="4">Peptidase S1 domain protein</fullName>
    </submittedName>
</protein>
<dbReference type="InterPro" id="IPR009003">
    <property type="entry name" value="Peptidase_S1_PA"/>
</dbReference>
<organism evidence="4 5">
    <name type="scientific">Metarhizium robertsii</name>
    <dbReference type="NCBI Taxonomy" id="568076"/>
    <lineage>
        <taxon>Eukaryota</taxon>
        <taxon>Fungi</taxon>
        <taxon>Dikarya</taxon>
        <taxon>Ascomycota</taxon>
        <taxon>Pezizomycotina</taxon>
        <taxon>Sordariomycetes</taxon>
        <taxon>Hypocreomycetidae</taxon>
        <taxon>Hypocreales</taxon>
        <taxon>Clavicipitaceae</taxon>
        <taxon>Metarhizium</taxon>
    </lineage>
</organism>
<keyword evidence="2" id="KW-0732">Signal</keyword>
<evidence type="ECO:0000313" key="5">
    <source>
        <dbReference type="Proteomes" id="UP000030151"/>
    </source>
</evidence>
<dbReference type="AlphaFoldDB" id="A0A014N8V4"/>